<sequence length="247" mass="26202">MRIGIVGASGRVGTRLVELVLANPGLELAAALVSPSSRLVGLPVNGGGIEYRAPQAAMNSHCDVMIDFSTPAATLALQEEIGTKPIPVIIGTTGFSPEEERRIAGFARHRPMLVSANFAHGFEAFRLAALEFARRMPAGEPSVAETYHLRKKAEPSGTSRLLARQLYEARTRAMGFAAPEPAIAVHREGGTVGINEVRFEMGSAQVSFTYRVHTLAAYAEGALAAAQWLVSQAPGAGLYSLSDCLTD</sequence>
<dbReference type="Gene3D" id="3.30.360.10">
    <property type="entry name" value="Dihydrodipicolinate Reductase, domain 2"/>
    <property type="match status" value="1"/>
</dbReference>
<dbReference type="InterPro" id="IPR000846">
    <property type="entry name" value="DapB_N"/>
</dbReference>
<evidence type="ECO:0000256" key="7">
    <source>
        <dbReference type="ARBA" id="ARBA00023154"/>
    </source>
</evidence>
<evidence type="ECO:0000256" key="4">
    <source>
        <dbReference type="ARBA" id="ARBA00022915"/>
    </source>
</evidence>
<dbReference type="GO" id="GO:0009089">
    <property type="term" value="P:lysine biosynthetic process via diaminopimelate"/>
    <property type="evidence" value="ECO:0007669"/>
    <property type="project" value="InterPro"/>
</dbReference>
<dbReference type="AlphaFoldDB" id="A0A7W7YSF1"/>
<keyword evidence="2" id="KW-0028">Amino-acid biosynthesis</keyword>
<dbReference type="Proteomes" id="UP000535406">
    <property type="component" value="Unassembled WGS sequence"/>
</dbReference>
<gene>
    <name evidence="13" type="ORF">HNQ66_000884</name>
</gene>
<evidence type="ECO:0000256" key="11">
    <source>
        <dbReference type="ARBA" id="ARBA00049396"/>
    </source>
</evidence>
<protein>
    <recommendedName>
        <fullName evidence="9">4-hydroxy-tetrahydrodipicolinate reductase</fullName>
        <ecNumber evidence="9">1.17.1.8</ecNumber>
    </recommendedName>
</protein>
<comment type="catalytic activity">
    <reaction evidence="11">
        <text>(S)-2,3,4,5-tetrahydrodipicolinate + NAD(+) + H2O = (2S,4S)-4-hydroxy-2,3,4,5-tetrahydrodipicolinate + NADH + H(+)</text>
        <dbReference type="Rhea" id="RHEA:35323"/>
        <dbReference type="ChEBI" id="CHEBI:15377"/>
        <dbReference type="ChEBI" id="CHEBI:15378"/>
        <dbReference type="ChEBI" id="CHEBI:16845"/>
        <dbReference type="ChEBI" id="CHEBI:57540"/>
        <dbReference type="ChEBI" id="CHEBI:57945"/>
        <dbReference type="ChEBI" id="CHEBI:67139"/>
        <dbReference type="EC" id="1.17.1.8"/>
    </reaction>
</comment>
<proteinExistence type="inferred from homology"/>
<evidence type="ECO:0000313" key="14">
    <source>
        <dbReference type="Proteomes" id="UP000535406"/>
    </source>
</evidence>
<evidence type="ECO:0000313" key="13">
    <source>
        <dbReference type="EMBL" id="MBB5041501.1"/>
    </source>
</evidence>
<keyword evidence="4" id="KW-0220">Diaminopimelate biosynthesis</keyword>
<dbReference type="PANTHER" id="PTHR20836">
    <property type="entry name" value="DIHYDRODIPICOLINATE REDUCTASE"/>
    <property type="match status" value="1"/>
</dbReference>
<dbReference type="Pfam" id="PF05173">
    <property type="entry name" value="DapB_C"/>
    <property type="match status" value="1"/>
</dbReference>
<keyword evidence="14" id="KW-1185">Reference proteome</keyword>
<dbReference type="CDD" id="cd02274">
    <property type="entry name" value="DHDPR_N"/>
    <property type="match status" value="1"/>
</dbReference>
<dbReference type="GO" id="GO:0019877">
    <property type="term" value="P:diaminopimelate biosynthetic process"/>
    <property type="evidence" value="ECO:0007669"/>
    <property type="project" value="UniProtKB-KW"/>
</dbReference>
<keyword evidence="7" id="KW-0457">Lysine biosynthesis</keyword>
<evidence type="ECO:0000256" key="10">
    <source>
        <dbReference type="ARBA" id="ARBA00049080"/>
    </source>
</evidence>
<dbReference type="SUPFAM" id="SSF55347">
    <property type="entry name" value="Glyceraldehyde-3-phosphate dehydrogenase-like, C-terminal domain"/>
    <property type="match status" value="1"/>
</dbReference>
<evidence type="ECO:0000256" key="1">
    <source>
        <dbReference type="ARBA" id="ARBA00006642"/>
    </source>
</evidence>
<organism evidence="13 14">
    <name type="scientific">Shinella fusca</name>
    <dbReference type="NCBI Taxonomy" id="544480"/>
    <lineage>
        <taxon>Bacteria</taxon>
        <taxon>Pseudomonadati</taxon>
        <taxon>Pseudomonadota</taxon>
        <taxon>Alphaproteobacteria</taxon>
        <taxon>Hyphomicrobiales</taxon>
        <taxon>Rhizobiaceae</taxon>
        <taxon>Shinella</taxon>
    </lineage>
</organism>
<evidence type="ECO:0000259" key="12">
    <source>
        <dbReference type="SMART" id="SM00859"/>
    </source>
</evidence>
<comment type="catalytic activity">
    <reaction evidence="10">
        <text>(S)-2,3,4,5-tetrahydrodipicolinate + NADP(+) + H2O = (2S,4S)-4-hydroxy-2,3,4,5-tetrahydrodipicolinate + NADPH + H(+)</text>
        <dbReference type="Rhea" id="RHEA:35331"/>
        <dbReference type="ChEBI" id="CHEBI:15377"/>
        <dbReference type="ChEBI" id="CHEBI:15378"/>
        <dbReference type="ChEBI" id="CHEBI:16845"/>
        <dbReference type="ChEBI" id="CHEBI:57783"/>
        <dbReference type="ChEBI" id="CHEBI:58349"/>
        <dbReference type="ChEBI" id="CHEBI:67139"/>
        <dbReference type="EC" id="1.17.1.8"/>
    </reaction>
</comment>
<evidence type="ECO:0000256" key="3">
    <source>
        <dbReference type="ARBA" id="ARBA00022857"/>
    </source>
</evidence>
<comment type="similarity">
    <text evidence="1">Belongs to the DapB family.</text>
</comment>
<feature type="domain" description="Semialdehyde dehydrogenase NAD-binding" evidence="12">
    <location>
        <begin position="2"/>
        <end position="103"/>
    </location>
</feature>
<dbReference type="InterPro" id="IPR036291">
    <property type="entry name" value="NAD(P)-bd_dom_sf"/>
</dbReference>
<evidence type="ECO:0000256" key="2">
    <source>
        <dbReference type="ARBA" id="ARBA00022605"/>
    </source>
</evidence>
<evidence type="ECO:0000256" key="6">
    <source>
        <dbReference type="ARBA" id="ARBA00023027"/>
    </source>
</evidence>
<dbReference type="InterPro" id="IPR023940">
    <property type="entry name" value="DHDPR_bac"/>
</dbReference>
<dbReference type="EMBL" id="JACHIK010000002">
    <property type="protein sequence ID" value="MBB5041501.1"/>
    <property type="molecule type" value="Genomic_DNA"/>
</dbReference>
<keyword evidence="5 13" id="KW-0560">Oxidoreductase</keyword>
<keyword evidence="6" id="KW-0520">NAD</keyword>
<name>A0A7W7YSF1_9HYPH</name>
<dbReference type="RefSeq" id="WP_184141256.1">
    <property type="nucleotide sequence ID" value="NZ_JACHIK010000002.1"/>
</dbReference>
<dbReference type="SUPFAM" id="SSF51735">
    <property type="entry name" value="NAD(P)-binding Rossmann-fold domains"/>
    <property type="match status" value="1"/>
</dbReference>
<dbReference type="Pfam" id="PF01113">
    <property type="entry name" value="DapB_N"/>
    <property type="match status" value="1"/>
</dbReference>
<evidence type="ECO:0000256" key="8">
    <source>
        <dbReference type="ARBA" id="ARBA00037922"/>
    </source>
</evidence>
<dbReference type="PANTHER" id="PTHR20836:SF0">
    <property type="entry name" value="4-HYDROXY-TETRAHYDRODIPICOLINATE REDUCTASE 1, CHLOROPLASTIC-RELATED"/>
    <property type="match status" value="1"/>
</dbReference>
<keyword evidence="3" id="KW-0521">NADP</keyword>
<reference evidence="13 14" key="1">
    <citation type="submission" date="2020-08" db="EMBL/GenBank/DDBJ databases">
        <title>Genomic Encyclopedia of Type Strains, Phase IV (KMG-IV): sequencing the most valuable type-strain genomes for metagenomic binning, comparative biology and taxonomic classification.</title>
        <authorList>
            <person name="Goeker M."/>
        </authorList>
    </citation>
    <scope>NUCLEOTIDE SEQUENCE [LARGE SCALE GENOMIC DNA]</scope>
    <source>
        <strain evidence="13 14">DSM 21319</strain>
    </source>
</reference>
<dbReference type="InterPro" id="IPR000534">
    <property type="entry name" value="Semialdehyde_DH_NAD-bd"/>
</dbReference>
<dbReference type="GO" id="GO:0008839">
    <property type="term" value="F:4-hydroxy-tetrahydrodipicolinate reductase"/>
    <property type="evidence" value="ECO:0007669"/>
    <property type="project" value="UniProtKB-EC"/>
</dbReference>
<dbReference type="PIRSF" id="PIRSF000161">
    <property type="entry name" value="DHPR"/>
    <property type="match status" value="1"/>
</dbReference>
<comment type="pathway">
    <text evidence="8">Amino-acid biosynthesis; L-lysine biosynthesis via DAP pathway; (S)-tetrahydrodipicolinate from L-aspartate: step 4/4.</text>
</comment>
<evidence type="ECO:0000256" key="5">
    <source>
        <dbReference type="ARBA" id="ARBA00023002"/>
    </source>
</evidence>
<dbReference type="Gene3D" id="3.40.50.720">
    <property type="entry name" value="NAD(P)-binding Rossmann-like Domain"/>
    <property type="match status" value="1"/>
</dbReference>
<comment type="caution">
    <text evidence="13">The sequence shown here is derived from an EMBL/GenBank/DDBJ whole genome shotgun (WGS) entry which is preliminary data.</text>
</comment>
<dbReference type="InterPro" id="IPR022663">
    <property type="entry name" value="DapB_C"/>
</dbReference>
<dbReference type="SMART" id="SM00859">
    <property type="entry name" value="Semialdhyde_dh"/>
    <property type="match status" value="1"/>
</dbReference>
<evidence type="ECO:0000256" key="9">
    <source>
        <dbReference type="ARBA" id="ARBA00038983"/>
    </source>
</evidence>
<accession>A0A7W7YSF1</accession>
<dbReference type="GO" id="GO:0051287">
    <property type="term" value="F:NAD binding"/>
    <property type="evidence" value="ECO:0007669"/>
    <property type="project" value="InterPro"/>
</dbReference>
<dbReference type="EC" id="1.17.1.8" evidence="9"/>
<dbReference type="GO" id="GO:0016620">
    <property type="term" value="F:oxidoreductase activity, acting on the aldehyde or oxo group of donors, NAD or NADP as acceptor"/>
    <property type="evidence" value="ECO:0007669"/>
    <property type="project" value="InterPro"/>
</dbReference>